<keyword evidence="3" id="KW-1185">Reference proteome</keyword>
<organism evidence="2 3">
    <name type="scientific">Pendulispora brunnea</name>
    <dbReference type="NCBI Taxonomy" id="2905690"/>
    <lineage>
        <taxon>Bacteria</taxon>
        <taxon>Pseudomonadati</taxon>
        <taxon>Myxococcota</taxon>
        <taxon>Myxococcia</taxon>
        <taxon>Myxococcales</taxon>
        <taxon>Sorangiineae</taxon>
        <taxon>Pendulisporaceae</taxon>
        <taxon>Pendulispora</taxon>
    </lineage>
</organism>
<dbReference type="Gene3D" id="1.10.10.10">
    <property type="entry name" value="Winged helix-like DNA-binding domain superfamily/Winged helix DNA-binding domain"/>
    <property type="match status" value="1"/>
</dbReference>
<dbReference type="Proteomes" id="UP001379533">
    <property type="component" value="Chromosome"/>
</dbReference>
<dbReference type="Pfam" id="PF08281">
    <property type="entry name" value="Sigma70_r4_2"/>
    <property type="match status" value="1"/>
</dbReference>
<dbReference type="InterPro" id="IPR036388">
    <property type="entry name" value="WH-like_DNA-bd_sf"/>
</dbReference>
<evidence type="ECO:0000313" key="3">
    <source>
        <dbReference type="Proteomes" id="UP001379533"/>
    </source>
</evidence>
<reference evidence="2 3" key="1">
    <citation type="submission" date="2021-12" db="EMBL/GenBank/DDBJ databases">
        <title>Discovery of the Pendulisporaceae a myxobacterial family with distinct sporulation behavior and unique specialized metabolism.</title>
        <authorList>
            <person name="Garcia R."/>
            <person name="Popoff A."/>
            <person name="Bader C.D."/>
            <person name="Loehr J."/>
            <person name="Walesch S."/>
            <person name="Walt C."/>
            <person name="Boldt J."/>
            <person name="Bunk B."/>
            <person name="Haeckl F.J.F.P.J."/>
            <person name="Gunesch A.P."/>
            <person name="Birkelbach J."/>
            <person name="Nuebel U."/>
            <person name="Pietschmann T."/>
            <person name="Bach T."/>
            <person name="Mueller R."/>
        </authorList>
    </citation>
    <scope>NUCLEOTIDE SEQUENCE [LARGE SCALE GENOMIC DNA]</scope>
    <source>
        <strain evidence="2 3">MSr12523</strain>
    </source>
</reference>
<dbReference type="RefSeq" id="WP_394845121.1">
    <property type="nucleotide sequence ID" value="NZ_CP089982.1"/>
</dbReference>
<dbReference type="SUPFAM" id="SSF88659">
    <property type="entry name" value="Sigma3 and sigma4 domains of RNA polymerase sigma factors"/>
    <property type="match status" value="1"/>
</dbReference>
<proteinExistence type="predicted"/>
<sequence length="181" mass="20114">MPTLRSQLLSELLPVVRAGIRPSRLRACYAEEALQQTLIALIPHVARLEAMGKRERDAYVFMAASRKAMAVRKRVGLERARGSEDEVSTWEREVAGRSVTPEDMLRAAEGAEHAARAFEELPSQDKRVVAAVNEDGLSERDAAGELGMSRGSVAYRLRRARDMLSRAWLGTTSWAGRPRRG</sequence>
<accession>A0ABZ2K745</accession>
<name>A0ABZ2K745_9BACT</name>
<dbReference type="InterPro" id="IPR013324">
    <property type="entry name" value="RNA_pol_sigma_r3/r4-like"/>
</dbReference>
<dbReference type="EMBL" id="CP089982">
    <property type="protein sequence ID" value="WXA94512.1"/>
    <property type="molecule type" value="Genomic_DNA"/>
</dbReference>
<dbReference type="InterPro" id="IPR013249">
    <property type="entry name" value="RNA_pol_sigma70_r4_t2"/>
</dbReference>
<evidence type="ECO:0000313" key="2">
    <source>
        <dbReference type="EMBL" id="WXA94512.1"/>
    </source>
</evidence>
<gene>
    <name evidence="2" type="ORF">LZC95_49720</name>
</gene>
<feature type="domain" description="RNA polymerase sigma factor 70 region 4 type 2" evidence="1">
    <location>
        <begin position="116"/>
        <end position="163"/>
    </location>
</feature>
<evidence type="ECO:0000259" key="1">
    <source>
        <dbReference type="Pfam" id="PF08281"/>
    </source>
</evidence>
<protein>
    <submittedName>
        <fullName evidence="2">Sigma-70 family RNA polymerase sigma factor</fullName>
    </submittedName>
</protein>